<evidence type="ECO:0000256" key="1">
    <source>
        <dbReference type="ARBA" id="ARBA00004604"/>
    </source>
</evidence>
<dbReference type="eggNOG" id="KOG3045">
    <property type="taxonomic scope" value="Eukaryota"/>
</dbReference>
<dbReference type="KEGG" id="hir:HETIRDRAFT_314579"/>
<comment type="subcellular location">
    <subcellularLocation>
        <location evidence="1 9">Nucleus</location>
        <location evidence="1 9">Nucleolus</location>
    </subcellularLocation>
</comment>
<evidence type="ECO:0000313" key="12">
    <source>
        <dbReference type="Proteomes" id="UP000030671"/>
    </source>
</evidence>
<dbReference type="InterPro" id="IPR042036">
    <property type="entry name" value="RRP8_N"/>
</dbReference>
<organism evidence="11 12">
    <name type="scientific">Heterobasidion irregulare (strain TC 32-1)</name>
    <dbReference type="NCBI Taxonomy" id="747525"/>
    <lineage>
        <taxon>Eukaryota</taxon>
        <taxon>Fungi</taxon>
        <taxon>Dikarya</taxon>
        <taxon>Basidiomycota</taxon>
        <taxon>Agaricomycotina</taxon>
        <taxon>Agaricomycetes</taxon>
        <taxon>Russulales</taxon>
        <taxon>Bondarzewiaceae</taxon>
        <taxon>Heterobasidion</taxon>
        <taxon>Heterobasidion annosum species complex</taxon>
    </lineage>
</organism>
<dbReference type="Gene3D" id="3.40.50.150">
    <property type="entry name" value="Vaccinia Virus protein VP39"/>
    <property type="match status" value="1"/>
</dbReference>
<sequence>MALFEVPGWTMPSAPMTNISQRSGKRKRPSDTSKVQSAEVNLEKLMKKLKKNGEPTSLQAKGKTTRKIPDASIARSKEKSSKPKGDGSRTAVGGKVKQNISGPTEKHPISTEDTTGSLPSSKRKVKKDAQAQSKNLPKKSSSQIAGLTTLQNNMKQSLDGARFRWINEVLYKSDSAHAHDMMREDRNVFDEYHKGFRHQVESWPSNPVSHYISILSSYPPKTVIADLGCGDAALARSLIPKGFTVLSFDLVSDGAFVTEADIFGRLPLPGSETDEEEVPRSTEGHGQVTDVVICALSLMGTNWPNCIREAWRVLRSGGELKIAEVASRFTDISEFTSLVSSFGFKLKSSDDRNTHFTLFEFKKISRNSRSDPEWEELLSRGNVLKPCEYKRR</sequence>
<dbReference type="FunFam" id="1.10.10.2150:FF:000001">
    <property type="entry name" value="Ribosomal RNA-processing protein 8"/>
    <property type="match status" value="1"/>
</dbReference>
<dbReference type="FunCoup" id="W4KHJ4">
    <property type="interactions" value="408"/>
</dbReference>
<feature type="compositionally biased region" description="Basic and acidic residues" evidence="10">
    <location>
        <begin position="75"/>
        <end position="87"/>
    </location>
</feature>
<evidence type="ECO:0000256" key="6">
    <source>
        <dbReference type="ARBA" id="ARBA00022691"/>
    </source>
</evidence>
<dbReference type="InterPro" id="IPR007823">
    <property type="entry name" value="RRP8"/>
</dbReference>
<comment type="function">
    <text evidence="9">S-adenosyl-L-methionine-dependent methyltransferase that specifically methylates the N(1) position of adenine in helix 25.1 in 25S rRNA. Required both for ribosomal 40S and 60S subunits biogenesis. Required for efficient pre-rRNA cleavage at site A2.</text>
</comment>
<reference evidence="11 12" key="1">
    <citation type="journal article" date="2012" name="New Phytol.">
        <title>Insight into trade-off between wood decay and parasitism from the genome of a fungal forest pathogen.</title>
        <authorList>
            <person name="Olson A."/>
            <person name="Aerts A."/>
            <person name="Asiegbu F."/>
            <person name="Belbahri L."/>
            <person name="Bouzid O."/>
            <person name="Broberg A."/>
            <person name="Canback B."/>
            <person name="Coutinho P.M."/>
            <person name="Cullen D."/>
            <person name="Dalman K."/>
            <person name="Deflorio G."/>
            <person name="van Diepen L.T."/>
            <person name="Dunand C."/>
            <person name="Duplessis S."/>
            <person name="Durling M."/>
            <person name="Gonthier P."/>
            <person name="Grimwood J."/>
            <person name="Fossdal C.G."/>
            <person name="Hansson D."/>
            <person name="Henrissat B."/>
            <person name="Hietala A."/>
            <person name="Himmelstrand K."/>
            <person name="Hoffmeister D."/>
            <person name="Hogberg N."/>
            <person name="James T.Y."/>
            <person name="Karlsson M."/>
            <person name="Kohler A."/>
            <person name="Kues U."/>
            <person name="Lee Y.H."/>
            <person name="Lin Y.C."/>
            <person name="Lind M."/>
            <person name="Lindquist E."/>
            <person name="Lombard V."/>
            <person name="Lucas S."/>
            <person name="Lunden K."/>
            <person name="Morin E."/>
            <person name="Murat C."/>
            <person name="Park J."/>
            <person name="Raffaello T."/>
            <person name="Rouze P."/>
            <person name="Salamov A."/>
            <person name="Schmutz J."/>
            <person name="Solheim H."/>
            <person name="Stahlberg J."/>
            <person name="Velez H."/>
            <person name="de Vries R.P."/>
            <person name="Wiebenga A."/>
            <person name="Woodward S."/>
            <person name="Yakovlev I."/>
            <person name="Garbelotto M."/>
            <person name="Martin F."/>
            <person name="Grigoriev I.V."/>
            <person name="Stenlid J."/>
        </authorList>
    </citation>
    <scope>NUCLEOTIDE SEQUENCE [LARGE SCALE GENOMIC DNA]</scope>
    <source>
        <strain evidence="11 12">TC 32-1</strain>
    </source>
</reference>
<evidence type="ECO:0000256" key="8">
    <source>
        <dbReference type="ARBA" id="ARBA00076672"/>
    </source>
</evidence>
<evidence type="ECO:0000256" key="3">
    <source>
        <dbReference type="ARBA" id="ARBA00022552"/>
    </source>
</evidence>
<dbReference type="HOGENOM" id="CLU_027694_2_2_1"/>
<dbReference type="GO" id="GO:0005730">
    <property type="term" value="C:nucleolus"/>
    <property type="evidence" value="ECO:0007669"/>
    <property type="project" value="UniProtKB-SubCell"/>
</dbReference>
<keyword evidence="3 9" id="KW-0698">rRNA processing</keyword>
<dbReference type="OrthoDB" id="10258825at2759"/>
<dbReference type="GO" id="GO:0042273">
    <property type="term" value="P:ribosomal large subunit biogenesis"/>
    <property type="evidence" value="ECO:0007669"/>
    <property type="project" value="TreeGrafter"/>
</dbReference>
<dbReference type="CDD" id="cd02440">
    <property type="entry name" value="AdoMet_MTases"/>
    <property type="match status" value="1"/>
</dbReference>
<dbReference type="PANTHER" id="PTHR12787:SF0">
    <property type="entry name" value="RIBOSOMAL RNA-PROCESSING PROTEIN 8"/>
    <property type="match status" value="1"/>
</dbReference>
<dbReference type="Pfam" id="PF05148">
    <property type="entry name" value="Methyltransf_8"/>
    <property type="match status" value="1"/>
</dbReference>
<accession>W4KHJ4</accession>
<feature type="compositionally biased region" description="Polar residues" evidence="10">
    <location>
        <begin position="111"/>
        <end position="120"/>
    </location>
</feature>
<dbReference type="Proteomes" id="UP000030671">
    <property type="component" value="Unassembled WGS sequence"/>
</dbReference>
<dbReference type="EC" id="2.1.1.-" evidence="9"/>
<dbReference type="RefSeq" id="XP_009544208.1">
    <property type="nucleotide sequence ID" value="XM_009545913.1"/>
</dbReference>
<evidence type="ECO:0000256" key="4">
    <source>
        <dbReference type="ARBA" id="ARBA00022603"/>
    </source>
</evidence>
<evidence type="ECO:0000256" key="5">
    <source>
        <dbReference type="ARBA" id="ARBA00022679"/>
    </source>
</evidence>
<dbReference type="EMBL" id="KI925456">
    <property type="protein sequence ID" value="ETW84551.1"/>
    <property type="molecule type" value="Genomic_DNA"/>
</dbReference>
<proteinExistence type="inferred from homology"/>
<dbReference type="PANTHER" id="PTHR12787">
    <property type="entry name" value="RIBOSOMAL RNA-PROCESSING PROTEIN 8"/>
    <property type="match status" value="1"/>
</dbReference>
<keyword evidence="7 9" id="KW-0539">Nucleus</keyword>
<keyword evidence="5 9" id="KW-0808">Transferase</keyword>
<dbReference type="STRING" id="747525.W4KHJ4"/>
<evidence type="ECO:0000256" key="10">
    <source>
        <dbReference type="SAM" id="MobiDB-lite"/>
    </source>
</evidence>
<gene>
    <name evidence="11" type="ORF">HETIRDRAFT_314579</name>
</gene>
<feature type="compositionally biased region" description="Polar residues" evidence="10">
    <location>
        <begin position="130"/>
        <end position="145"/>
    </location>
</feature>
<keyword evidence="6 9" id="KW-0949">S-adenosyl-L-methionine</keyword>
<name>W4KHJ4_HETIT</name>
<evidence type="ECO:0000256" key="2">
    <source>
        <dbReference type="ARBA" id="ARBA00006301"/>
    </source>
</evidence>
<comment type="similarity">
    <text evidence="2 9">Belongs to the methyltransferase superfamily. RRP8 family.</text>
</comment>
<evidence type="ECO:0000256" key="9">
    <source>
        <dbReference type="RuleBase" id="RU365074"/>
    </source>
</evidence>
<evidence type="ECO:0000313" key="11">
    <source>
        <dbReference type="EMBL" id="ETW84551.1"/>
    </source>
</evidence>
<feature type="region of interest" description="Disordered" evidence="10">
    <location>
        <begin position="1"/>
        <end position="145"/>
    </location>
</feature>
<protein>
    <recommendedName>
        <fullName evidence="8 9">Ribosomal RNA-processing protein 8</fullName>
        <ecNumber evidence="9">2.1.1.-</ecNumber>
    </recommendedName>
</protein>
<dbReference type="GO" id="GO:0016433">
    <property type="term" value="F:rRNA (adenine) methyltransferase activity"/>
    <property type="evidence" value="ECO:0007669"/>
    <property type="project" value="UniProtKB-ARBA"/>
</dbReference>
<keyword evidence="4 9" id="KW-0489">Methyltransferase</keyword>
<dbReference type="SUPFAM" id="SSF53335">
    <property type="entry name" value="S-adenosyl-L-methionine-dependent methyltransferases"/>
    <property type="match status" value="1"/>
</dbReference>
<dbReference type="AlphaFoldDB" id="W4KHJ4"/>
<dbReference type="InParanoid" id="W4KHJ4"/>
<dbReference type="InterPro" id="IPR029063">
    <property type="entry name" value="SAM-dependent_MTases_sf"/>
</dbReference>
<dbReference type="Gene3D" id="1.10.10.2150">
    <property type="entry name" value="Ribosomal RNA-processing protein 8, N-terminal domain"/>
    <property type="match status" value="1"/>
</dbReference>
<dbReference type="GeneID" id="20670139"/>
<evidence type="ECO:0000256" key="7">
    <source>
        <dbReference type="ARBA" id="ARBA00023242"/>
    </source>
</evidence>
<keyword evidence="12" id="KW-1185">Reference proteome</keyword>